<dbReference type="PANTHER" id="PTHR36923:SF3">
    <property type="entry name" value="FERREDOXIN"/>
    <property type="match status" value="1"/>
</dbReference>
<keyword evidence="2 8" id="KW-0813">Transport</keyword>
<evidence type="ECO:0000256" key="5">
    <source>
        <dbReference type="ARBA" id="ARBA00023004"/>
    </source>
</evidence>
<evidence type="ECO:0000256" key="1">
    <source>
        <dbReference type="ARBA" id="ARBA00001927"/>
    </source>
</evidence>
<keyword evidence="5 8" id="KW-0408">Iron</keyword>
<evidence type="ECO:0000256" key="3">
    <source>
        <dbReference type="ARBA" id="ARBA00022723"/>
    </source>
</evidence>
<dbReference type="PRINTS" id="PR00352">
    <property type="entry name" value="3FE4SFRDOXIN"/>
</dbReference>
<evidence type="ECO:0000256" key="7">
    <source>
        <dbReference type="ARBA" id="ARBA00023291"/>
    </source>
</evidence>
<accession>A0ABV7Q1N3</accession>
<comment type="caution">
    <text evidence="9">The sequence shown here is derived from an EMBL/GenBank/DDBJ whole genome shotgun (WGS) entry which is preliminary data.</text>
</comment>
<dbReference type="PANTHER" id="PTHR36923">
    <property type="entry name" value="FERREDOXIN"/>
    <property type="match status" value="1"/>
</dbReference>
<proteinExistence type="predicted"/>
<keyword evidence="4 8" id="KW-0249">Electron transport</keyword>
<organism evidence="9 10">
    <name type="scientific">Glycomyces rhizosphaerae</name>
    <dbReference type="NCBI Taxonomy" id="2054422"/>
    <lineage>
        <taxon>Bacteria</taxon>
        <taxon>Bacillati</taxon>
        <taxon>Actinomycetota</taxon>
        <taxon>Actinomycetes</taxon>
        <taxon>Glycomycetales</taxon>
        <taxon>Glycomycetaceae</taxon>
        <taxon>Glycomyces</taxon>
    </lineage>
</organism>
<sequence>MKIVADREACASAGMCALTAPGYFDQDDEDGRVVLLAEEAEGRDDDVADAVRLCPASALRVEP</sequence>
<evidence type="ECO:0000256" key="4">
    <source>
        <dbReference type="ARBA" id="ARBA00022982"/>
    </source>
</evidence>
<keyword evidence="7" id="KW-0003">3Fe-4S</keyword>
<dbReference type="Pfam" id="PF13459">
    <property type="entry name" value="Fer4_15"/>
    <property type="match status" value="1"/>
</dbReference>
<reference evidence="10" key="1">
    <citation type="journal article" date="2019" name="Int. J. Syst. Evol. Microbiol.">
        <title>The Global Catalogue of Microorganisms (GCM) 10K type strain sequencing project: providing services to taxonomists for standard genome sequencing and annotation.</title>
        <authorList>
            <consortium name="The Broad Institute Genomics Platform"/>
            <consortium name="The Broad Institute Genome Sequencing Center for Infectious Disease"/>
            <person name="Wu L."/>
            <person name="Ma J."/>
        </authorList>
    </citation>
    <scope>NUCLEOTIDE SEQUENCE [LARGE SCALE GENOMIC DNA]</scope>
    <source>
        <strain evidence="10">CGMCC 4.7396</strain>
    </source>
</reference>
<evidence type="ECO:0000256" key="6">
    <source>
        <dbReference type="ARBA" id="ARBA00023014"/>
    </source>
</evidence>
<evidence type="ECO:0000256" key="2">
    <source>
        <dbReference type="ARBA" id="ARBA00022448"/>
    </source>
</evidence>
<comment type="cofactor">
    <cofactor evidence="1">
        <name>[3Fe-4S] cluster</name>
        <dbReference type="ChEBI" id="CHEBI:21137"/>
    </cofactor>
</comment>
<protein>
    <recommendedName>
        <fullName evidence="8">Ferredoxin</fullName>
    </recommendedName>
</protein>
<keyword evidence="10" id="KW-1185">Reference proteome</keyword>
<evidence type="ECO:0000313" key="9">
    <source>
        <dbReference type="EMBL" id="MFC3493173.1"/>
    </source>
</evidence>
<dbReference type="RefSeq" id="WP_387975062.1">
    <property type="nucleotide sequence ID" value="NZ_JBHRWO010000010.1"/>
</dbReference>
<dbReference type="EMBL" id="JBHRWO010000010">
    <property type="protein sequence ID" value="MFC3493173.1"/>
    <property type="molecule type" value="Genomic_DNA"/>
</dbReference>
<keyword evidence="6 8" id="KW-0411">Iron-sulfur</keyword>
<dbReference type="Proteomes" id="UP001595712">
    <property type="component" value="Unassembled WGS sequence"/>
</dbReference>
<name>A0ABV7Q1N3_9ACTN</name>
<evidence type="ECO:0000256" key="8">
    <source>
        <dbReference type="RuleBase" id="RU368020"/>
    </source>
</evidence>
<dbReference type="SUPFAM" id="SSF54862">
    <property type="entry name" value="4Fe-4S ferredoxins"/>
    <property type="match status" value="1"/>
</dbReference>
<dbReference type="InterPro" id="IPR051269">
    <property type="entry name" value="Fe-S_cluster_ET"/>
</dbReference>
<dbReference type="Gene3D" id="3.30.70.20">
    <property type="match status" value="1"/>
</dbReference>
<dbReference type="InterPro" id="IPR001080">
    <property type="entry name" value="3Fe4S_ferredoxin"/>
</dbReference>
<comment type="function">
    <text evidence="8">Ferredoxins are iron-sulfur proteins that transfer electrons in a wide variety of metabolic reactions.</text>
</comment>
<keyword evidence="3 8" id="KW-0479">Metal-binding</keyword>
<gene>
    <name evidence="9" type="ORF">ACFO8M_11835</name>
</gene>
<evidence type="ECO:0000313" key="10">
    <source>
        <dbReference type="Proteomes" id="UP001595712"/>
    </source>
</evidence>